<dbReference type="EMBL" id="CP116346">
    <property type="protein sequence ID" value="WIT12977.1"/>
    <property type="molecule type" value="Genomic_DNA"/>
</dbReference>
<keyword evidence="2 6" id="KW-0472">Membrane</keyword>
<comment type="function">
    <text evidence="6">Together with LptD, is involved in the assembly of lipopolysaccharide (LPS) at the surface of the outer membrane. Required for the proper assembly of LptD. Binds LPS and may serve as the LPS recognition site at the outer membrane.</text>
</comment>
<comment type="subcellular location">
    <subcellularLocation>
        <location evidence="6">Cell outer membrane</location>
        <topology evidence="6">Lipid-anchor</topology>
    </subcellularLocation>
</comment>
<organism evidence="7 8">
    <name type="scientific">Paucibacter sediminis</name>
    <dbReference type="NCBI Taxonomy" id="3019553"/>
    <lineage>
        <taxon>Bacteria</taxon>
        <taxon>Pseudomonadati</taxon>
        <taxon>Pseudomonadota</taxon>
        <taxon>Betaproteobacteria</taxon>
        <taxon>Burkholderiales</taxon>
        <taxon>Sphaerotilaceae</taxon>
        <taxon>Roseateles</taxon>
    </lineage>
</organism>
<dbReference type="RefSeq" id="WP_285234080.1">
    <property type="nucleotide sequence ID" value="NZ_CP116346.1"/>
</dbReference>
<comment type="subunit">
    <text evidence="6">Component of the lipopolysaccharide transport and assembly complex. Interacts with LptD.</text>
</comment>
<keyword evidence="1 6" id="KW-0732">Signal</keyword>
<evidence type="ECO:0000256" key="4">
    <source>
        <dbReference type="ARBA" id="ARBA00023237"/>
    </source>
</evidence>
<dbReference type="PANTHER" id="PTHR38098:SF1">
    <property type="entry name" value="LPS-ASSEMBLY LIPOPROTEIN LPTE"/>
    <property type="match status" value="1"/>
</dbReference>
<keyword evidence="5 6" id="KW-0449">Lipoprotein</keyword>
<dbReference type="GO" id="GO:1990351">
    <property type="term" value="C:transporter complex"/>
    <property type="evidence" value="ECO:0007669"/>
    <property type="project" value="TreeGrafter"/>
</dbReference>
<dbReference type="AlphaFoldDB" id="A0AA95NH45"/>
<evidence type="ECO:0000256" key="2">
    <source>
        <dbReference type="ARBA" id="ARBA00023136"/>
    </source>
</evidence>
<dbReference type="PANTHER" id="PTHR38098">
    <property type="entry name" value="LPS-ASSEMBLY LIPOPROTEIN LPTE"/>
    <property type="match status" value="1"/>
</dbReference>
<dbReference type="Proteomes" id="UP001177769">
    <property type="component" value="Chromosome"/>
</dbReference>
<name>A0AA95NH45_9BURK</name>
<evidence type="ECO:0000256" key="1">
    <source>
        <dbReference type="ARBA" id="ARBA00022729"/>
    </source>
</evidence>
<protein>
    <recommendedName>
        <fullName evidence="6">LPS-assembly lipoprotein LptE</fullName>
    </recommendedName>
</protein>
<comment type="similarity">
    <text evidence="6">Belongs to the LptE lipoprotein family.</text>
</comment>
<dbReference type="GO" id="GO:0015920">
    <property type="term" value="P:lipopolysaccharide transport"/>
    <property type="evidence" value="ECO:0007669"/>
    <property type="project" value="TreeGrafter"/>
</dbReference>
<keyword evidence="8" id="KW-1185">Reference proteome</keyword>
<sequence length="164" mass="18539">MHRRLLLASALGAALAGCGFELRREPELQFRSLALQGFKPGSPFAAELRRQLARTQVQLLEDPNKAELVLEAKRDERSKNAVVSTSAGQVREWQLKLNVDFLIRTPGMDILLPRTELRILRDMNYTESQALAKEQEEASLYRAMQSEAVALLMRRLAAIRLPVN</sequence>
<evidence type="ECO:0000313" key="8">
    <source>
        <dbReference type="Proteomes" id="UP001177769"/>
    </source>
</evidence>
<dbReference type="Gene3D" id="3.30.160.150">
    <property type="entry name" value="Lipoprotein like domain"/>
    <property type="match status" value="1"/>
</dbReference>
<keyword evidence="3 6" id="KW-0564">Palmitate</keyword>
<dbReference type="KEGG" id="pais:PFX98_05055"/>
<dbReference type="HAMAP" id="MF_01186">
    <property type="entry name" value="LPS_assembly_LptE"/>
    <property type="match status" value="1"/>
</dbReference>
<evidence type="ECO:0000313" key="7">
    <source>
        <dbReference type="EMBL" id="WIT12977.1"/>
    </source>
</evidence>
<dbReference type="Pfam" id="PF04390">
    <property type="entry name" value="LptE"/>
    <property type="match status" value="1"/>
</dbReference>
<proteinExistence type="inferred from homology"/>
<dbReference type="PROSITE" id="PS51257">
    <property type="entry name" value="PROKAR_LIPOPROTEIN"/>
    <property type="match status" value="1"/>
</dbReference>
<gene>
    <name evidence="6 7" type="primary">lptE</name>
    <name evidence="7" type="ORF">PFX98_05055</name>
</gene>
<dbReference type="InterPro" id="IPR007485">
    <property type="entry name" value="LPS_assembly_LptE"/>
</dbReference>
<evidence type="ECO:0000256" key="5">
    <source>
        <dbReference type="ARBA" id="ARBA00023288"/>
    </source>
</evidence>
<dbReference type="GO" id="GO:0001530">
    <property type="term" value="F:lipopolysaccharide binding"/>
    <property type="evidence" value="ECO:0007669"/>
    <property type="project" value="TreeGrafter"/>
</dbReference>
<evidence type="ECO:0000256" key="6">
    <source>
        <dbReference type="HAMAP-Rule" id="MF_01186"/>
    </source>
</evidence>
<reference evidence="7" key="1">
    <citation type="submission" date="2023-01" db="EMBL/GenBank/DDBJ databases">
        <title>Whole genome sequence of Paucibacter sp. S2-9 isolated from pond sediment.</title>
        <authorList>
            <person name="Jung J.Y."/>
        </authorList>
    </citation>
    <scope>NUCLEOTIDE SEQUENCE</scope>
    <source>
        <strain evidence="7">S2-9</strain>
    </source>
</reference>
<evidence type="ECO:0000256" key="3">
    <source>
        <dbReference type="ARBA" id="ARBA00023139"/>
    </source>
</evidence>
<dbReference type="GO" id="GO:0043165">
    <property type="term" value="P:Gram-negative-bacterium-type cell outer membrane assembly"/>
    <property type="evidence" value="ECO:0007669"/>
    <property type="project" value="UniProtKB-UniRule"/>
</dbReference>
<keyword evidence="4 6" id="KW-0998">Cell outer membrane</keyword>
<accession>A0AA95NH45</accession>
<dbReference type="GO" id="GO:0009279">
    <property type="term" value="C:cell outer membrane"/>
    <property type="evidence" value="ECO:0007669"/>
    <property type="project" value="UniProtKB-SubCell"/>
</dbReference>